<protein>
    <submittedName>
        <fullName evidence="2">Uncharacterized protein</fullName>
    </submittedName>
</protein>
<keyword evidence="1" id="KW-0812">Transmembrane</keyword>
<gene>
    <name evidence="2" type="ORF">GCM10012275_61820</name>
</gene>
<name>A0A8J3CER4_9PSEU</name>
<dbReference type="AlphaFoldDB" id="A0A8J3CER4"/>
<evidence type="ECO:0000256" key="1">
    <source>
        <dbReference type="SAM" id="Phobius"/>
    </source>
</evidence>
<dbReference type="Proteomes" id="UP000637578">
    <property type="component" value="Unassembled WGS sequence"/>
</dbReference>
<keyword evidence="1" id="KW-1133">Transmembrane helix</keyword>
<organism evidence="2 3">
    <name type="scientific">Longimycelium tulufanense</name>
    <dbReference type="NCBI Taxonomy" id="907463"/>
    <lineage>
        <taxon>Bacteria</taxon>
        <taxon>Bacillati</taxon>
        <taxon>Actinomycetota</taxon>
        <taxon>Actinomycetes</taxon>
        <taxon>Pseudonocardiales</taxon>
        <taxon>Pseudonocardiaceae</taxon>
        <taxon>Longimycelium</taxon>
    </lineage>
</organism>
<feature type="transmembrane region" description="Helical" evidence="1">
    <location>
        <begin position="40"/>
        <end position="58"/>
    </location>
</feature>
<keyword evidence="3" id="KW-1185">Reference proteome</keyword>
<sequence>MLALAVGALVVVHAGVGAVLAVDVPRVQVVDVVVVHDRLVAAAWTVGVLVLLGLPVLGHGGHRGLPGWCGCPGPALARGVGTGNPSTPH</sequence>
<reference evidence="2" key="1">
    <citation type="journal article" date="2014" name="Int. J. Syst. Evol. Microbiol.">
        <title>Complete genome sequence of Corynebacterium casei LMG S-19264T (=DSM 44701T), isolated from a smear-ripened cheese.</title>
        <authorList>
            <consortium name="US DOE Joint Genome Institute (JGI-PGF)"/>
            <person name="Walter F."/>
            <person name="Albersmeier A."/>
            <person name="Kalinowski J."/>
            <person name="Ruckert C."/>
        </authorList>
    </citation>
    <scope>NUCLEOTIDE SEQUENCE</scope>
    <source>
        <strain evidence="2">CGMCC 4.5737</strain>
    </source>
</reference>
<reference evidence="2" key="2">
    <citation type="submission" date="2020-09" db="EMBL/GenBank/DDBJ databases">
        <authorList>
            <person name="Sun Q."/>
            <person name="Zhou Y."/>
        </authorList>
    </citation>
    <scope>NUCLEOTIDE SEQUENCE</scope>
    <source>
        <strain evidence="2">CGMCC 4.5737</strain>
    </source>
</reference>
<proteinExistence type="predicted"/>
<accession>A0A8J3CER4</accession>
<keyword evidence="1" id="KW-0472">Membrane</keyword>
<evidence type="ECO:0000313" key="3">
    <source>
        <dbReference type="Proteomes" id="UP000637578"/>
    </source>
</evidence>
<evidence type="ECO:0000313" key="2">
    <source>
        <dbReference type="EMBL" id="GGM82912.1"/>
    </source>
</evidence>
<comment type="caution">
    <text evidence="2">The sequence shown here is derived from an EMBL/GenBank/DDBJ whole genome shotgun (WGS) entry which is preliminary data.</text>
</comment>
<dbReference type="EMBL" id="BMMK01000058">
    <property type="protein sequence ID" value="GGM82912.1"/>
    <property type="molecule type" value="Genomic_DNA"/>
</dbReference>